<evidence type="ECO:0000313" key="3">
    <source>
        <dbReference type="Proteomes" id="UP000293433"/>
    </source>
</evidence>
<dbReference type="Proteomes" id="UP000293433">
    <property type="component" value="Unassembled WGS sequence"/>
</dbReference>
<dbReference type="SUPFAM" id="SSF47413">
    <property type="entry name" value="lambda repressor-like DNA-binding domains"/>
    <property type="match status" value="1"/>
</dbReference>
<dbReference type="InterPro" id="IPR001387">
    <property type="entry name" value="Cro/C1-type_HTH"/>
</dbReference>
<accession>A0A4Q7LL58</accession>
<protein>
    <submittedName>
        <fullName evidence="2">Putative transcriptional regulator</fullName>
    </submittedName>
</protein>
<dbReference type="AlphaFoldDB" id="A0A4Q7LL58"/>
<dbReference type="OrthoDB" id="9805309at2"/>
<dbReference type="CDD" id="cd00093">
    <property type="entry name" value="HTH_XRE"/>
    <property type="match status" value="1"/>
</dbReference>
<dbReference type="Pfam" id="PF13443">
    <property type="entry name" value="HTH_26"/>
    <property type="match status" value="1"/>
</dbReference>
<comment type="caution">
    <text evidence="2">The sequence shown here is derived from an EMBL/GenBank/DDBJ whole genome shotgun (WGS) entry which is preliminary data.</text>
</comment>
<organism evidence="2 3">
    <name type="scientific">Sphaerotilus mobilis</name>
    <dbReference type="NCBI Taxonomy" id="47994"/>
    <lineage>
        <taxon>Bacteria</taxon>
        <taxon>Pseudomonadati</taxon>
        <taxon>Pseudomonadota</taxon>
        <taxon>Betaproteobacteria</taxon>
        <taxon>Burkholderiales</taxon>
        <taxon>Sphaerotilaceae</taxon>
        <taxon>Sphaerotilus</taxon>
    </lineage>
</organism>
<evidence type="ECO:0000259" key="1">
    <source>
        <dbReference type="Pfam" id="PF13443"/>
    </source>
</evidence>
<sequence>MIRLRLTELLADESFRRGRRVELLEVAQATGIHRTTLSKMVNVRGYNATLANVDALCKFFRCGVGDIATYVRDEDVPAAAGDVRSAPEQP</sequence>
<name>A0A4Q7LL58_9BURK</name>
<dbReference type="Gene3D" id="1.10.260.40">
    <property type="entry name" value="lambda repressor-like DNA-binding domains"/>
    <property type="match status" value="1"/>
</dbReference>
<dbReference type="InterPro" id="IPR010982">
    <property type="entry name" value="Lambda_DNA-bd_dom_sf"/>
</dbReference>
<keyword evidence="3" id="KW-1185">Reference proteome</keyword>
<dbReference type="RefSeq" id="WP_130482215.1">
    <property type="nucleotide sequence ID" value="NZ_SGWV01000009.1"/>
</dbReference>
<gene>
    <name evidence="2" type="ORF">EV685_2388</name>
</gene>
<proteinExistence type="predicted"/>
<evidence type="ECO:0000313" key="2">
    <source>
        <dbReference type="EMBL" id="RZS54903.1"/>
    </source>
</evidence>
<feature type="domain" description="HTH cro/C1-type" evidence="1">
    <location>
        <begin position="20"/>
        <end position="73"/>
    </location>
</feature>
<dbReference type="GO" id="GO:0003677">
    <property type="term" value="F:DNA binding"/>
    <property type="evidence" value="ECO:0007669"/>
    <property type="project" value="InterPro"/>
</dbReference>
<dbReference type="EMBL" id="SGWV01000009">
    <property type="protein sequence ID" value="RZS54903.1"/>
    <property type="molecule type" value="Genomic_DNA"/>
</dbReference>
<reference evidence="2 3" key="1">
    <citation type="submission" date="2019-02" db="EMBL/GenBank/DDBJ databases">
        <title>Genomic Encyclopedia of Type Strains, Phase IV (KMG-IV): sequencing the most valuable type-strain genomes for metagenomic binning, comparative biology and taxonomic classification.</title>
        <authorList>
            <person name="Goeker M."/>
        </authorList>
    </citation>
    <scope>NUCLEOTIDE SEQUENCE [LARGE SCALE GENOMIC DNA]</scope>
    <source>
        <strain evidence="2 3">DSM 10617</strain>
    </source>
</reference>